<name>A0A1M7UT84_9BRAD</name>
<keyword evidence="6" id="KW-1185">Reference proteome</keyword>
<sequence length="101" mass="11024">MMGLRLFGGGRAARAVPVTQVASAPVARERLQILLAHERGLRGQHDLLELLRAEILAVVSRHVTFDPEKLQIKMDRGLHVSLLEIDIEVPNTSEGRAAAVA</sequence>
<evidence type="ECO:0000313" key="6">
    <source>
        <dbReference type="Proteomes" id="UP000184096"/>
    </source>
</evidence>
<dbReference type="OrthoDB" id="9802655at2"/>
<accession>A0A1M7UT84</accession>
<dbReference type="GO" id="GO:0051301">
    <property type="term" value="P:cell division"/>
    <property type="evidence" value="ECO:0007669"/>
    <property type="project" value="UniProtKB-KW"/>
</dbReference>
<comment type="similarity">
    <text evidence="1 4">Belongs to the MinE family.</text>
</comment>
<reference evidence="6" key="1">
    <citation type="submission" date="2016-11" db="EMBL/GenBank/DDBJ databases">
        <authorList>
            <person name="Varghese N."/>
            <person name="Submissions S."/>
        </authorList>
    </citation>
    <scope>NUCLEOTIDE SEQUENCE [LARGE SCALE GENOMIC DNA]</scope>
    <source>
        <strain evidence="6">GAS401</strain>
    </source>
</reference>
<dbReference type="AlphaFoldDB" id="A0A1M7UT84"/>
<evidence type="ECO:0000256" key="4">
    <source>
        <dbReference type="HAMAP-Rule" id="MF_00262"/>
    </source>
</evidence>
<keyword evidence="4 5" id="KW-0132">Cell division</keyword>
<dbReference type="HAMAP" id="MF_00262">
    <property type="entry name" value="MinE"/>
    <property type="match status" value="1"/>
</dbReference>
<dbReference type="SUPFAM" id="SSF55229">
    <property type="entry name" value="Cell division protein MinE topological specificity domain"/>
    <property type="match status" value="1"/>
</dbReference>
<dbReference type="InterPro" id="IPR005527">
    <property type="entry name" value="MinE"/>
</dbReference>
<dbReference type="Pfam" id="PF03776">
    <property type="entry name" value="MinE"/>
    <property type="match status" value="1"/>
</dbReference>
<gene>
    <name evidence="4" type="primary">minE</name>
    <name evidence="5" type="ORF">SAMN05444170_6609</name>
</gene>
<dbReference type="InterPro" id="IPR036707">
    <property type="entry name" value="MinE_sf"/>
</dbReference>
<evidence type="ECO:0000256" key="3">
    <source>
        <dbReference type="ARBA" id="ARBA00025265"/>
    </source>
</evidence>
<proteinExistence type="inferred from homology"/>
<dbReference type="GO" id="GO:0032955">
    <property type="term" value="P:regulation of division septum assembly"/>
    <property type="evidence" value="ECO:0007669"/>
    <property type="project" value="InterPro"/>
</dbReference>
<dbReference type="EMBL" id="LT670849">
    <property type="protein sequence ID" value="SHN86251.1"/>
    <property type="molecule type" value="Genomic_DNA"/>
</dbReference>
<dbReference type="Gene3D" id="3.30.1070.10">
    <property type="entry name" value="Cell division topological specificity factor MinE"/>
    <property type="match status" value="1"/>
</dbReference>
<dbReference type="NCBIfam" id="NF001422">
    <property type="entry name" value="PRK00296.1"/>
    <property type="match status" value="1"/>
</dbReference>
<keyword evidence="4" id="KW-0131">Cell cycle</keyword>
<dbReference type="NCBIfam" id="TIGR01215">
    <property type="entry name" value="minE"/>
    <property type="match status" value="1"/>
</dbReference>
<comment type="function">
    <text evidence="3 4">Prevents the cell division inhibition by proteins MinC and MinD at internal division sites while permitting inhibition at polar sites. This ensures cell division at the proper site by restricting the formation of a division septum at the midpoint of the long axis of the cell.</text>
</comment>
<organism evidence="5 6">
    <name type="scientific">Bradyrhizobium erythrophlei</name>
    <dbReference type="NCBI Taxonomy" id="1437360"/>
    <lineage>
        <taxon>Bacteria</taxon>
        <taxon>Pseudomonadati</taxon>
        <taxon>Pseudomonadota</taxon>
        <taxon>Alphaproteobacteria</taxon>
        <taxon>Hyphomicrobiales</taxon>
        <taxon>Nitrobacteraceae</taxon>
        <taxon>Bradyrhizobium</taxon>
    </lineage>
</organism>
<evidence type="ECO:0000256" key="2">
    <source>
        <dbReference type="ARBA" id="ARBA00020112"/>
    </source>
</evidence>
<evidence type="ECO:0000256" key="1">
    <source>
        <dbReference type="ARBA" id="ARBA00008168"/>
    </source>
</evidence>
<evidence type="ECO:0000313" key="5">
    <source>
        <dbReference type="EMBL" id="SHN86251.1"/>
    </source>
</evidence>
<protein>
    <recommendedName>
        <fullName evidence="2 4">Cell division topological specificity factor</fullName>
    </recommendedName>
</protein>
<dbReference type="Proteomes" id="UP000184096">
    <property type="component" value="Chromosome I"/>
</dbReference>